<name>A0A0F7L8J4_9VIRU</name>
<reference evidence="1" key="2">
    <citation type="submission" date="2015-03" db="EMBL/GenBank/DDBJ databases">
        <authorList>
            <person name="Chow C.-E.T."/>
            <person name="Winget D.M."/>
            <person name="White R.A.III."/>
            <person name="Hallam S.J."/>
            <person name="Suttle C.A."/>
        </authorList>
    </citation>
    <scope>NUCLEOTIDE SEQUENCE</scope>
    <source>
        <strain evidence="1">Oxic1_7</strain>
    </source>
</reference>
<proteinExistence type="predicted"/>
<dbReference type="EMBL" id="KR029602">
    <property type="protein sequence ID" value="AKH48260.1"/>
    <property type="molecule type" value="Genomic_DNA"/>
</dbReference>
<protein>
    <submittedName>
        <fullName evidence="1">Uncharacterized protein</fullName>
    </submittedName>
</protein>
<reference evidence="1" key="1">
    <citation type="journal article" date="2015" name="Front. Microbiol.">
        <title>Combining genomic sequencing methods to explore viral diversity and reveal potential virus-host interactions.</title>
        <authorList>
            <person name="Chow C.E."/>
            <person name="Winget D.M."/>
            <person name="White R.A.III."/>
            <person name="Hallam S.J."/>
            <person name="Suttle C.A."/>
        </authorList>
    </citation>
    <scope>NUCLEOTIDE SEQUENCE</scope>
    <source>
        <strain evidence="1">Oxic1_7</strain>
    </source>
</reference>
<sequence>MIGISNQSAGVVVPSLFSVSVLSNLVYLTSSGSGPLPPVSPQICTEVSTAGVPVLMDLIAIFTMLSDVGTNGIACHSESKLSAASGVVVSLTETPGLK</sequence>
<organism evidence="1">
    <name type="scientific">uncultured marine virus</name>
    <dbReference type="NCBI Taxonomy" id="186617"/>
    <lineage>
        <taxon>Viruses</taxon>
        <taxon>environmental samples</taxon>
    </lineage>
</organism>
<evidence type="ECO:0000313" key="1">
    <source>
        <dbReference type="EMBL" id="AKH48260.1"/>
    </source>
</evidence>
<accession>A0A0F7L8J4</accession>